<organism evidence="5 6">
    <name type="scientific">Waddlia chondrophila (strain ATCC VR-1470 / WSU 86-1044)</name>
    <dbReference type="NCBI Taxonomy" id="716544"/>
    <lineage>
        <taxon>Bacteria</taxon>
        <taxon>Pseudomonadati</taxon>
        <taxon>Chlamydiota</taxon>
        <taxon>Chlamydiia</taxon>
        <taxon>Parachlamydiales</taxon>
        <taxon>Waddliaceae</taxon>
        <taxon>Waddlia</taxon>
    </lineage>
</organism>
<dbReference type="PIRSF" id="PIRSF000390">
    <property type="entry name" value="PLP_StrS"/>
    <property type="match status" value="1"/>
</dbReference>
<dbReference type="CDD" id="cd00616">
    <property type="entry name" value="AHBA_syn"/>
    <property type="match status" value="1"/>
</dbReference>
<dbReference type="RefSeq" id="WP_013181448.1">
    <property type="nucleotide sequence ID" value="NC_014225.1"/>
</dbReference>
<dbReference type="PANTHER" id="PTHR30244">
    <property type="entry name" value="TRANSAMINASE"/>
    <property type="match status" value="1"/>
</dbReference>
<feature type="active site" description="Proton acceptor" evidence="2">
    <location>
        <position position="192"/>
    </location>
</feature>
<evidence type="ECO:0000256" key="4">
    <source>
        <dbReference type="RuleBase" id="RU004508"/>
    </source>
</evidence>
<dbReference type="Gene3D" id="3.40.640.10">
    <property type="entry name" value="Type I PLP-dependent aspartate aminotransferase-like (Major domain)"/>
    <property type="match status" value="1"/>
</dbReference>
<proteinExistence type="inferred from homology"/>
<evidence type="ECO:0000313" key="6">
    <source>
        <dbReference type="Proteomes" id="UP000001505"/>
    </source>
</evidence>
<dbReference type="SUPFAM" id="SSF53383">
    <property type="entry name" value="PLP-dependent transferases"/>
    <property type="match status" value="1"/>
</dbReference>
<dbReference type="HOGENOM" id="CLU_033332_0_3_0"/>
<dbReference type="EMBL" id="CP001928">
    <property type="protein sequence ID" value="ADI37720.1"/>
    <property type="molecule type" value="Genomic_DNA"/>
</dbReference>
<evidence type="ECO:0000313" key="5">
    <source>
        <dbReference type="EMBL" id="ADI37720.1"/>
    </source>
</evidence>
<evidence type="ECO:0000256" key="3">
    <source>
        <dbReference type="PIRSR" id="PIRSR000390-2"/>
    </source>
</evidence>
<dbReference type="InterPro" id="IPR015421">
    <property type="entry name" value="PyrdxlP-dep_Trfase_major"/>
</dbReference>
<dbReference type="InterPro" id="IPR015424">
    <property type="entry name" value="PyrdxlP-dep_Trfase"/>
</dbReference>
<dbReference type="eggNOG" id="COG0399">
    <property type="taxonomic scope" value="Bacteria"/>
</dbReference>
<sequence>MNKKTFLPYGRQSISDDDVQFVADALRSDWITRGSKVQEFEEAVAEYCGARYAVAFSSGTSALHAAAHAAKISPYDRVMTTPNTFVASIGPSILKGATPVFVDIDRDTGNLSLEQLKYTLEVPFTRGQQVVIPVHFGGIAVDMETLSKALVHPDSLVIEDAAHALGSSYPDGSKVGCCAYSAMTVFSFHPVKAITTGEGGMVTTNDFECYQALKQYRNNGIVKPENYPQPWYYEVEELTGNHHLTDFQAALGLSQLGRLDAFAEKRRVLVKRYRQQLKGLPYLSLFTDCADEDTCFHLMVVQIDFEALGKTREGLVEALEQKGIGTQVHYIPIYRHPFFKKKIKDVSAYFPNMEAYYSRALSLPLFAEMEESDVDCVVSEIQRYLC</sequence>
<dbReference type="GO" id="GO:0008483">
    <property type="term" value="F:transaminase activity"/>
    <property type="evidence" value="ECO:0007669"/>
    <property type="project" value="UniProtKB-KW"/>
</dbReference>
<comment type="similarity">
    <text evidence="1 4">Belongs to the DegT/DnrJ/EryC1 family.</text>
</comment>
<dbReference type="EC" id="2.6.1.-" evidence="5"/>
<evidence type="ECO:0000256" key="2">
    <source>
        <dbReference type="PIRSR" id="PIRSR000390-1"/>
    </source>
</evidence>
<dbReference type="STRING" id="716544.wcw_0346"/>
<dbReference type="AlphaFoldDB" id="D6YUA9"/>
<dbReference type="Proteomes" id="UP000001505">
    <property type="component" value="Chromosome"/>
</dbReference>
<name>D6YUA9_WADCW</name>
<dbReference type="Gene3D" id="3.90.1150.10">
    <property type="entry name" value="Aspartate Aminotransferase, domain 1"/>
    <property type="match status" value="1"/>
</dbReference>
<dbReference type="GO" id="GO:0000271">
    <property type="term" value="P:polysaccharide biosynthetic process"/>
    <property type="evidence" value="ECO:0007669"/>
    <property type="project" value="TreeGrafter"/>
</dbReference>
<dbReference type="NCBIfam" id="TIGR03588">
    <property type="entry name" value="PseC"/>
    <property type="match status" value="1"/>
</dbReference>
<keyword evidence="5" id="KW-0808">Transferase</keyword>
<dbReference type="PANTHER" id="PTHR30244:SF34">
    <property type="entry name" value="DTDP-4-AMINO-4,6-DIDEOXYGALACTOSE TRANSAMINASE"/>
    <property type="match status" value="1"/>
</dbReference>
<dbReference type="KEGG" id="wch:wcw_0346"/>
<evidence type="ECO:0000256" key="1">
    <source>
        <dbReference type="ARBA" id="ARBA00037999"/>
    </source>
</evidence>
<dbReference type="InterPro" id="IPR015422">
    <property type="entry name" value="PyrdxlP-dep_Trfase_small"/>
</dbReference>
<keyword evidence="6" id="KW-1185">Reference proteome</keyword>
<accession>D6YUA9</accession>
<keyword evidence="5" id="KW-0032">Aminotransferase</keyword>
<dbReference type="Pfam" id="PF01041">
    <property type="entry name" value="DegT_DnrJ_EryC1"/>
    <property type="match status" value="1"/>
</dbReference>
<dbReference type="InterPro" id="IPR020026">
    <property type="entry name" value="PseC"/>
</dbReference>
<feature type="modified residue" description="N6-(pyridoxal phosphate)lysine" evidence="3">
    <location>
        <position position="192"/>
    </location>
</feature>
<dbReference type="InterPro" id="IPR000653">
    <property type="entry name" value="DegT/StrS_aminotransferase"/>
</dbReference>
<dbReference type="GO" id="GO:0030170">
    <property type="term" value="F:pyridoxal phosphate binding"/>
    <property type="evidence" value="ECO:0007669"/>
    <property type="project" value="TreeGrafter"/>
</dbReference>
<reference evidence="5 6" key="1">
    <citation type="journal article" date="2010" name="PLoS ONE">
        <title>The Waddlia genome: a window into chlamydial biology.</title>
        <authorList>
            <person name="Bertelli C."/>
            <person name="Collyn F."/>
            <person name="Croxatto A."/>
            <person name="Ruckert C."/>
            <person name="Polkinghorne A."/>
            <person name="Kebbi-Beghdadi C."/>
            <person name="Goesmann A."/>
            <person name="Vaughan L."/>
            <person name="Greub G."/>
        </authorList>
    </citation>
    <scope>NUCLEOTIDE SEQUENCE [LARGE SCALE GENOMIC DNA]</scope>
    <source>
        <strain evidence="6">ATCC VR-1470 / WSU 86-1044</strain>
    </source>
</reference>
<keyword evidence="3 4" id="KW-0663">Pyridoxal phosphate</keyword>
<gene>
    <name evidence="5" type="primary">arnB</name>
    <name evidence="5" type="ordered locus">wcw_0346</name>
</gene>
<dbReference type="OrthoDB" id="9810913at2"/>
<protein>
    <submittedName>
        <fullName evidence="5">UDP-4-amino-4-deoxy-L-arabinose--oxoglutarateaminotransferase</fullName>
        <ecNumber evidence="5">2.6.1.-</ecNumber>
    </submittedName>
</protein>